<name>A0AAD7NZ96_9AGAR</name>
<feature type="compositionally biased region" description="Basic and acidic residues" evidence="1">
    <location>
        <begin position="17"/>
        <end position="32"/>
    </location>
</feature>
<protein>
    <submittedName>
        <fullName evidence="2">Uncharacterized protein</fullName>
    </submittedName>
</protein>
<evidence type="ECO:0000256" key="1">
    <source>
        <dbReference type="SAM" id="MobiDB-lite"/>
    </source>
</evidence>
<dbReference type="Proteomes" id="UP001215280">
    <property type="component" value="Unassembled WGS sequence"/>
</dbReference>
<evidence type="ECO:0000313" key="3">
    <source>
        <dbReference type="Proteomes" id="UP001215280"/>
    </source>
</evidence>
<reference evidence="2" key="1">
    <citation type="submission" date="2023-03" db="EMBL/GenBank/DDBJ databases">
        <title>Massive genome expansion in bonnet fungi (Mycena s.s.) driven by repeated elements and novel gene families across ecological guilds.</title>
        <authorList>
            <consortium name="Lawrence Berkeley National Laboratory"/>
            <person name="Harder C.B."/>
            <person name="Miyauchi S."/>
            <person name="Viragh M."/>
            <person name="Kuo A."/>
            <person name="Thoen E."/>
            <person name="Andreopoulos B."/>
            <person name="Lu D."/>
            <person name="Skrede I."/>
            <person name="Drula E."/>
            <person name="Henrissat B."/>
            <person name="Morin E."/>
            <person name="Kohler A."/>
            <person name="Barry K."/>
            <person name="LaButti K."/>
            <person name="Morin E."/>
            <person name="Salamov A."/>
            <person name="Lipzen A."/>
            <person name="Mereny Z."/>
            <person name="Hegedus B."/>
            <person name="Baldrian P."/>
            <person name="Stursova M."/>
            <person name="Weitz H."/>
            <person name="Taylor A."/>
            <person name="Grigoriev I.V."/>
            <person name="Nagy L.G."/>
            <person name="Martin F."/>
            <person name="Kauserud H."/>
        </authorList>
    </citation>
    <scope>NUCLEOTIDE SEQUENCE</scope>
    <source>
        <strain evidence="2">CBHHK188m</strain>
    </source>
</reference>
<feature type="compositionally biased region" description="Polar residues" evidence="1">
    <location>
        <begin position="43"/>
        <end position="56"/>
    </location>
</feature>
<dbReference type="AlphaFoldDB" id="A0AAD7NZ96"/>
<accession>A0AAD7NZ96</accession>
<gene>
    <name evidence="2" type="ORF">DFH07DRAFT_764841</name>
</gene>
<sequence>MKSPPPQRPKFRLAAPKKHDIVNFIDDKAVEDDHTEDEDENNSTDWSTTPPAQSTGPIKDVSEPTAPLKKIRGHTPQLEKRTMSQRVKLSATVIPAGQRNTQKRLVVTVKQEPREHVSLSAEEYDKSLYHAHTFGYKTPVKAKIEGLPTSQEWLKDHLRRTKASHTEHLHQVLKKLSQHPKGWRLPMLIINPSHFSIIRTIAKRKERSPSEEISQSPKTPSKGKKRQSPPAPKKVKVAHGLLVLQTEDILKKLPKKCQVTNEDVQDPLVKELYTTLPPLLRCVFLSWSPDTGLGNMMYSSWGDMAPENTSMYPVLIPGSYKRSSKSTERNSSTTAVCVTLAMAIQSSVTEISSVVKSKKAVKHKFITAIPHGQEIEHPAGVVGMIFHRSELKTQIRADTITFGTKSQSPQSAQSSQAVQPRFLTGGSRSFASTSAASSGAADALNADNEVPVYDGHTMNFDLEADI</sequence>
<evidence type="ECO:0000313" key="2">
    <source>
        <dbReference type="EMBL" id="KAJ7781825.1"/>
    </source>
</evidence>
<comment type="caution">
    <text evidence="2">The sequence shown here is derived from an EMBL/GenBank/DDBJ whole genome shotgun (WGS) entry which is preliminary data.</text>
</comment>
<organism evidence="2 3">
    <name type="scientific">Mycena maculata</name>
    <dbReference type="NCBI Taxonomy" id="230809"/>
    <lineage>
        <taxon>Eukaryota</taxon>
        <taxon>Fungi</taxon>
        <taxon>Dikarya</taxon>
        <taxon>Basidiomycota</taxon>
        <taxon>Agaricomycotina</taxon>
        <taxon>Agaricomycetes</taxon>
        <taxon>Agaricomycetidae</taxon>
        <taxon>Agaricales</taxon>
        <taxon>Marasmiineae</taxon>
        <taxon>Mycenaceae</taxon>
        <taxon>Mycena</taxon>
    </lineage>
</organism>
<proteinExistence type="predicted"/>
<feature type="region of interest" description="Disordered" evidence="1">
    <location>
        <begin position="1"/>
        <end position="86"/>
    </location>
</feature>
<dbReference type="EMBL" id="JARJLG010000004">
    <property type="protein sequence ID" value="KAJ7781825.1"/>
    <property type="molecule type" value="Genomic_DNA"/>
</dbReference>
<feature type="compositionally biased region" description="Acidic residues" evidence="1">
    <location>
        <begin position="33"/>
        <end position="42"/>
    </location>
</feature>
<feature type="region of interest" description="Disordered" evidence="1">
    <location>
        <begin position="204"/>
        <end position="237"/>
    </location>
</feature>
<keyword evidence="3" id="KW-1185">Reference proteome</keyword>
<feature type="compositionally biased region" description="Basic residues" evidence="1">
    <location>
        <begin position="221"/>
        <end position="237"/>
    </location>
</feature>